<dbReference type="GO" id="GO:0006508">
    <property type="term" value="P:proteolysis"/>
    <property type="evidence" value="ECO:0007669"/>
    <property type="project" value="UniProtKB-KW"/>
</dbReference>
<dbReference type="PANTHER" id="PTHR21646:SF86">
    <property type="entry name" value="UBIQUITIN CARBOXYL-TERMINAL HYDROLASE"/>
    <property type="match status" value="1"/>
</dbReference>
<feature type="compositionally biased region" description="Basic and acidic residues" evidence="17">
    <location>
        <begin position="272"/>
        <end position="284"/>
    </location>
</feature>
<evidence type="ECO:0000256" key="7">
    <source>
        <dbReference type="ARBA" id="ARBA00022670"/>
    </source>
</evidence>
<evidence type="ECO:0000259" key="20">
    <source>
        <dbReference type="PROSITE" id="PS51283"/>
    </source>
</evidence>
<dbReference type="SMART" id="SM00290">
    <property type="entry name" value="ZnF_UBP"/>
    <property type="match status" value="1"/>
</dbReference>
<keyword evidence="12 16" id="KW-0378">Hydrolase</keyword>
<keyword evidence="22" id="KW-1185">Reference proteome</keyword>
<dbReference type="InterPro" id="IPR018200">
    <property type="entry name" value="USP_CS"/>
</dbReference>
<dbReference type="GO" id="GO:0048471">
    <property type="term" value="C:perinuclear region of cytoplasm"/>
    <property type="evidence" value="ECO:0007669"/>
    <property type="project" value="UniProtKB-SubCell"/>
</dbReference>
<evidence type="ECO:0000256" key="8">
    <source>
        <dbReference type="ARBA" id="ARBA00022723"/>
    </source>
</evidence>
<dbReference type="InterPro" id="IPR050185">
    <property type="entry name" value="Ub_carboxyl-term_hydrolase"/>
</dbReference>
<feature type="compositionally biased region" description="Polar residues" evidence="17">
    <location>
        <begin position="288"/>
        <end position="304"/>
    </location>
</feature>
<comment type="caution">
    <text evidence="21">The sequence shown here is derived from an EMBL/GenBank/DDBJ whole genome shotgun (WGS) entry which is preliminary data.</text>
</comment>
<feature type="domain" description="USP" evidence="18">
    <location>
        <begin position="154"/>
        <end position="632"/>
    </location>
</feature>
<comment type="catalytic activity">
    <reaction evidence="1 16">
        <text>Thiol-dependent hydrolysis of ester, thioester, amide, peptide and isopeptide bonds formed by the C-terminal Gly of ubiquitin (a 76-residue protein attached to proteins as an intracellular targeting signal).</text>
        <dbReference type="EC" id="3.4.19.12"/>
    </reaction>
</comment>
<dbReference type="InterPro" id="IPR035927">
    <property type="entry name" value="DUSP-like_sf"/>
</dbReference>
<evidence type="ECO:0000313" key="21">
    <source>
        <dbReference type="EMBL" id="KAJ8038209.1"/>
    </source>
</evidence>
<dbReference type="Proteomes" id="UP001152320">
    <property type="component" value="Chromosome 7"/>
</dbReference>
<dbReference type="Gene3D" id="3.90.70.10">
    <property type="entry name" value="Cysteine proteinases"/>
    <property type="match status" value="2"/>
</dbReference>
<dbReference type="EMBL" id="JAIZAY010000007">
    <property type="protein sequence ID" value="KAJ8038209.1"/>
    <property type="molecule type" value="Genomic_DNA"/>
</dbReference>
<evidence type="ECO:0000259" key="18">
    <source>
        <dbReference type="PROSITE" id="PS50235"/>
    </source>
</evidence>
<evidence type="ECO:0000259" key="19">
    <source>
        <dbReference type="PROSITE" id="PS50271"/>
    </source>
</evidence>
<evidence type="ECO:0000256" key="3">
    <source>
        <dbReference type="ARBA" id="ARBA00004556"/>
    </source>
</evidence>
<evidence type="ECO:0000256" key="9">
    <source>
        <dbReference type="ARBA" id="ARBA00022737"/>
    </source>
</evidence>
<dbReference type="OrthoDB" id="73004at2759"/>
<feature type="domain" description="DUSP" evidence="20">
    <location>
        <begin position="634"/>
        <end position="727"/>
    </location>
</feature>
<feature type="compositionally biased region" description="Acidic residues" evidence="17">
    <location>
        <begin position="261"/>
        <end position="271"/>
    </location>
</feature>
<dbReference type="FunFam" id="3.30.2230.10:FF:000001">
    <property type="entry name" value="Ubiquitinyl hydrolase 1"/>
    <property type="match status" value="1"/>
</dbReference>
<dbReference type="SUPFAM" id="SSF143791">
    <property type="entry name" value="DUSP-like"/>
    <property type="match status" value="2"/>
</dbReference>
<evidence type="ECO:0000256" key="1">
    <source>
        <dbReference type="ARBA" id="ARBA00000707"/>
    </source>
</evidence>
<evidence type="ECO:0000313" key="22">
    <source>
        <dbReference type="Proteomes" id="UP001152320"/>
    </source>
</evidence>
<reference evidence="21" key="1">
    <citation type="submission" date="2021-10" db="EMBL/GenBank/DDBJ databases">
        <title>Tropical sea cucumber genome reveals ecological adaptation and Cuvierian tubules defense mechanism.</title>
        <authorList>
            <person name="Chen T."/>
        </authorList>
    </citation>
    <scope>NUCLEOTIDE SEQUENCE</scope>
    <source>
        <strain evidence="21">Nanhai2018</strain>
        <tissue evidence="21">Muscle</tissue>
    </source>
</reference>
<dbReference type="PANTHER" id="PTHR21646">
    <property type="entry name" value="UBIQUITIN CARBOXYL-TERMINAL HYDROLASE"/>
    <property type="match status" value="1"/>
</dbReference>
<dbReference type="InterPro" id="IPR006615">
    <property type="entry name" value="Pept_C19_DUSP"/>
</dbReference>
<dbReference type="InterPro" id="IPR038765">
    <property type="entry name" value="Papain-like_cys_pep_sf"/>
</dbReference>
<accession>A0A9Q1C506</accession>
<keyword evidence="11 16" id="KW-0833">Ubl conjugation pathway</keyword>
<dbReference type="InterPro" id="IPR028889">
    <property type="entry name" value="USP"/>
</dbReference>
<name>A0A9Q1C506_HOLLE</name>
<dbReference type="Gene3D" id="3.30.2230.10">
    <property type="entry name" value="DUSP-like"/>
    <property type="match status" value="2"/>
</dbReference>
<dbReference type="PROSITE" id="PS00973">
    <property type="entry name" value="USP_2"/>
    <property type="match status" value="1"/>
</dbReference>
<dbReference type="Pfam" id="PF02148">
    <property type="entry name" value="zf-UBP"/>
    <property type="match status" value="1"/>
</dbReference>
<dbReference type="AlphaFoldDB" id="A0A9Q1C506"/>
<evidence type="ECO:0000256" key="6">
    <source>
        <dbReference type="ARBA" id="ARBA00022583"/>
    </source>
</evidence>
<organism evidence="21 22">
    <name type="scientific">Holothuria leucospilota</name>
    <name type="common">Black long sea cucumber</name>
    <name type="synonym">Mertensiothuria leucospilota</name>
    <dbReference type="NCBI Taxonomy" id="206669"/>
    <lineage>
        <taxon>Eukaryota</taxon>
        <taxon>Metazoa</taxon>
        <taxon>Echinodermata</taxon>
        <taxon>Eleutherozoa</taxon>
        <taxon>Echinozoa</taxon>
        <taxon>Holothuroidea</taxon>
        <taxon>Aspidochirotacea</taxon>
        <taxon>Aspidochirotida</taxon>
        <taxon>Holothuriidae</taxon>
        <taxon>Holothuria</taxon>
    </lineage>
</organism>
<dbReference type="GO" id="GO:0008270">
    <property type="term" value="F:zinc ion binding"/>
    <property type="evidence" value="ECO:0007669"/>
    <property type="project" value="UniProtKB-KW"/>
</dbReference>
<feature type="compositionally biased region" description="Acidic residues" evidence="17">
    <location>
        <begin position="337"/>
        <end position="347"/>
    </location>
</feature>
<dbReference type="GO" id="GO:0016579">
    <property type="term" value="P:protein deubiquitination"/>
    <property type="evidence" value="ECO:0007669"/>
    <property type="project" value="InterPro"/>
</dbReference>
<keyword evidence="6" id="KW-0254">Endocytosis</keyword>
<dbReference type="PROSITE" id="PS50271">
    <property type="entry name" value="ZF_UBP"/>
    <property type="match status" value="1"/>
</dbReference>
<dbReference type="PROSITE" id="PS51283">
    <property type="entry name" value="DUSP"/>
    <property type="match status" value="2"/>
</dbReference>
<dbReference type="Pfam" id="PF00443">
    <property type="entry name" value="UCH"/>
    <property type="match status" value="1"/>
</dbReference>
<keyword evidence="10 15" id="KW-0863">Zinc-finger</keyword>
<keyword evidence="9" id="KW-0677">Repeat</keyword>
<sequence length="865" mass="98274">MALRSTCPHILHIQQFYEDSLKERAQGSCDSCLAKGPNFWLCLERKCGYVGCGESAMDHSSKHTEKYNHFVALNLKSRRAWCADCDCEVFPNAIVHKEIEALVKTKTVREEVHETIMQQDIIRNPRCSPLYRDSFVSEALAEYLQDETRVRGLTGLRNLGNTCYLNSGIQALSNCPPFTQFFLECDNFITTKKKPYIAQIYKRLMLDIWGRKRHGYMNPNSLVSSFKQACPMFKGYTQQDAQEFLRCFMDRLHEELKEPITSEDDSEEEDERSPHAESPSVERKRSTRSSTEAAYSDSELSNLSDGEGHRTRARSRRHENRHRTISASHVELRTDGSDDGADQDGTPEADQAIVEAETGQGDSPSQLHRTHSHENVTPRLKDNRGKKRKAVKYQSIVSDVFDGKILSSVQCLTCLRESKCKETFQDLSLPIPGKEDLIRIQGMGSNKPNTASCSTSSDGSGWWGWFTSWFSGVSSWLYGPSITLDSCLAAFFSQDDLKGDNMYSCEKCGKLRNGVKISKVQELPEVLCIHLKRFRHDSFSSYSSKISNYVEFPIDNLDMSGYVSEDCSDECKIYDLTAVICHHGTAGGGHYTAYAQNWLNSRWFEFDDTYVTEVEEIAVMNTEAYVLFYRKKSEKAEELRQTVSQLCQQQEQSLIQFYISLKWLNKFNTFVEPGPITNSDFLCKHGAVPPHKAAVVDKLFVKVPQSVWEALHNRFGGGPVVNHLSLQPCLTCQAEIDQLTRRREEELSNFIKLHEAFTNHLSWTGDIYYISLAWFNQWEAFVKAKEQDPPGPIDNKPIAIIKDGYVFNRPGGGSAQISEETWKFLHSIYDGGPEIVHRVSRTAVADTPANDPEEEDVDEDDESTE</sequence>
<dbReference type="EC" id="3.4.19.12" evidence="16"/>
<feature type="compositionally biased region" description="Acidic residues" evidence="17">
    <location>
        <begin position="851"/>
        <end position="865"/>
    </location>
</feature>
<dbReference type="SMART" id="SM00695">
    <property type="entry name" value="DUSP"/>
    <property type="match status" value="2"/>
</dbReference>
<dbReference type="GO" id="GO:0006897">
    <property type="term" value="P:endocytosis"/>
    <property type="evidence" value="ECO:0007669"/>
    <property type="project" value="UniProtKB-KW"/>
</dbReference>
<dbReference type="GO" id="GO:0005813">
    <property type="term" value="C:centrosome"/>
    <property type="evidence" value="ECO:0007669"/>
    <property type="project" value="UniProtKB-SubCell"/>
</dbReference>
<evidence type="ECO:0000256" key="16">
    <source>
        <dbReference type="RuleBase" id="RU366025"/>
    </source>
</evidence>
<keyword evidence="8" id="KW-0479">Metal-binding</keyword>
<dbReference type="SUPFAM" id="SSF57850">
    <property type="entry name" value="RING/U-box"/>
    <property type="match status" value="1"/>
</dbReference>
<evidence type="ECO:0000256" key="14">
    <source>
        <dbReference type="ARBA" id="ARBA00023212"/>
    </source>
</evidence>
<feature type="compositionally biased region" description="Basic and acidic residues" evidence="17">
    <location>
        <begin position="372"/>
        <end position="383"/>
    </location>
</feature>
<comment type="similarity">
    <text evidence="4">Belongs to the peptidase C19 family. USP20/USP33 subfamily.</text>
</comment>
<evidence type="ECO:0000256" key="15">
    <source>
        <dbReference type="PROSITE-ProRule" id="PRU00502"/>
    </source>
</evidence>
<feature type="region of interest" description="Disordered" evidence="17">
    <location>
        <begin position="258"/>
        <end position="388"/>
    </location>
</feature>
<feature type="region of interest" description="Disordered" evidence="17">
    <location>
        <begin position="840"/>
        <end position="865"/>
    </location>
</feature>
<dbReference type="GO" id="GO:0004843">
    <property type="term" value="F:cysteine-type deubiquitinase activity"/>
    <property type="evidence" value="ECO:0007669"/>
    <property type="project" value="UniProtKB-UniRule"/>
</dbReference>
<dbReference type="CDD" id="cd02674">
    <property type="entry name" value="Peptidase_C19R"/>
    <property type="match status" value="1"/>
</dbReference>
<dbReference type="SUPFAM" id="SSF54001">
    <property type="entry name" value="Cysteine proteinases"/>
    <property type="match status" value="1"/>
</dbReference>
<keyword evidence="16" id="KW-0788">Thiol protease</keyword>
<dbReference type="InterPro" id="IPR001394">
    <property type="entry name" value="Peptidase_C19_UCH"/>
</dbReference>
<dbReference type="Pfam" id="PF06337">
    <property type="entry name" value="DUSP"/>
    <property type="match status" value="2"/>
</dbReference>
<keyword evidence="7 16" id="KW-0645">Protease</keyword>
<evidence type="ECO:0000256" key="4">
    <source>
        <dbReference type="ARBA" id="ARBA00008269"/>
    </source>
</evidence>
<evidence type="ECO:0000256" key="5">
    <source>
        <dbReference type="ARBA" id="ARBA00022490"/>
    </source>
</evidence>
<evidence type="ECO:0000256" key="11">
    <source>
        <dbReference type="ARBA" id="ARBA00022786"/>
    </source>
</evidence>
<proteinExistence type="inferred from homology"/>
<gene>
    <name evidence="21" type="ORF">HOLleu_15557</name>
</gene>
<feature type="domain" description="UBP-type" evidence="19">
    <location>
        <begin position="5"/>
        <end position="110"/>
    </location>
</feature>
<keyword evidence="14" id="KW-0206">Cytoskeleton</keyword>
<dbReference type="InterPro" id="IPR001607">
    <property type="entry name" value="Znf_UBP"/>
</dbReference>
<comment type="subcellular location">
    <subcellularLocation>
        <location evidence="2">Cytoplasm</location>
        <location evidence="2">Cytoskeleton</location>
        <location evidence="2">Microtubule organizing center</location>
        <location evidence="2">Centrosome</location>
    </subcellularLocation>
    <subcellularLocation>
        <location evidence="3">Cytoplasm</location>
        <location evidence="3">Perinuclear region</location>
    </subcellularLocation>
</comment>
<evidence type="ECO:0000256" key="12">
    <source>
        <dbReference type="ARBA" id="ARBA00022801"/>
    </source>
</evidence>
<feature type="compositionally biased region" description="Basic residues" evidence="17">
    <location>
        <begin position="311"/>
        <end position="324"/>
    </location>
</feature>
<dbReference type="PROSITE" id="PS50235">
    <property type="entry name" value="USP_3"/>
    <property type="match status" value="1"/>
</dbReference>
<feature type="domain" description="DUSP" evidence="20">
    <location>
        <begin position="741"/>
        <end position="841"/>
    </location>
</feature>
<keyword evidence="13" id="KW-0862">Zinc</keyword>
<evidence type="ECO:0000256" key="17">
    <source>
        <dbReference type="SAM" id="MobiDB-lite"/>
    </source>
</evidence>
<dbReference type="InterPro" id="IPR013083">
    <property type="entry name" value="Znf_RING/FYVE/PHD"/>
</dbReference>
<keyword evidence="5" id="KW-0963">Cytoplasm</keyword>
<evidence type="ECO:0000256" key="13">
    <source>
        <dbReference type="ARBA" id="ARBA00022833"/>
    </source>
</evidence>
<evidence type="ECO:0000256" key="2">
    <source>
        <dbReference type="ARBA" id="ARBA00004300"/>
    </source>
</evidence>
<protein>
    <recommendedName>
        <fullName evidence="16">Ubiquitin carboxyl-terminal hydrolase</fullName>
        <ecNumber evidence="16">3.4.19.12</ecNumber>
    </recommendedName>
</protein>
<evidence type="ECO:0000256" key="10">
    <source>
        <dbReference type="ARBA" id="ARBA00022771"/>
    </source>
</evidence>
<dbReference type="Gene3D" id="3.30.40.10">
    <property type="entry name" value="Zinc/RING finger domain, C3HC4 (zinc finger)"/>
    <property type="match status" value="1"/>
</dbReference>
<dbReference type="PROSITE" id="PS00972">
    <property type="entry name" value="USP_1"/>
    <property type="match status" value="1"/>
</dbReference>